<evidence type="ECO:0000313" key="2">
    <source>
        <dbReference type="EMBL" id="SCD21974.1"/>
    </source>
</evidence>
<dbReference type="PANTHER" id="PTHR43328:SF1">
    <property type="entry name" value="N-ACETYLTRANSFERASE DOMAIN-CONTAINING PROTEIN"/>
    <property type="match status" value="1"/>
</dbReference>
<organism evidence="2 3">
    <name type="scientific">Proteiniphilum saccharofermentans</name>
    <dbReference type="NCBI Taxonomy" id="1642647"/>
    <lineage>
        <taxon>Bacteria</taxon>
        <taxon>Pseudomonadati</taxon>
        <taxon>Bacteroidota</taxon>
        <taxon>Bacteroidia</taxon>
        <taxon>Bacteroidales</taxon>
        <taxon>Dysgonomonadaceae</taxon>
        <taxon>Proteiniphilum</taxon>
    </lineage>
</organism>
<dbReference type="KEGG" id="psac:PSM36_3185"/>
<keyword evidence="2" id="KW-0808">Transferase</keyword>
<feature type="domain" description="N-acetyltransferase" evidence="1">
    <location>
        <begin position="14"/>
        <end position="169"/>
    </location>
</feature>
<protein>
    <submittedName>
        <fullName evidence="2">Acetyltransferase (GNAT) domain</fullName>
    </submittedName>
</protein>
<dbReference type="STRING" id="1642647.PSM36_3185"/>
<dbReference type="InterPro" id="IPR016181">
    <property type="entry name" value="Acyl_CoA_acyltransferase"/>
</dbReference>
<dbReference type="Pfam" id="PF13302">
    <property type="entry name" value="Acetyltransf_3"/>
    <property type="match status" value="1"/>
</dbReference>
<keyword evidence="3" id="KW-1185">Reference proteome</keyword>
<dbReference type="GO" id="GO:0016747">
    <property type="term" value="F:acyltransferase activity, transferring groups other than amino-acyl groups"/>
    <property type="evidence" value="ECO:0007669"/>
    <property type="project" value="InterPro"/>
</dbReference>
<dbReference type="PROSITE" id="PS51186">
    <property type="entry name" value="GNAT"/>
    <property type="match status" value="1"/>
</dbReference>
<sequence length="169" mass="19469">MYKNYLLREWSLSDKISIAENANNINIWNNVRDYFPYPYTVEDGEQFINMVLSKEPPFTDFAIDVGGKAVGGIGIVLNSDVERISAEIGYWLGECYWNRGIMTNVVKEMVDYAFSHFPIKKLYAPVFDFNRASQRVLEKAGFEREAVLKHAAIKNGKVIDLHYYGLIRI</sequence>
<evidence type="ECO:0000259" key="1">
    <source>
        <dbReference type="PROSITE" id="PS51186"/>
    </source>
</evidence>
<name>A0A1R3TEB7_9BACT</name>
<accession>A0A1R3TEB7</accession>
<dbReference type="EMBL" id="LT605205">
    <property type="protein sequence ID" value="SCD21974.1"/>
    <property type="molecule type" value="Genomic_DNA"/>
</dbReference>
<dbReference type="Gene3D" id="3.40.630.30">
    <property type="match status" value="1"/>
</dbReference>
<dbReference type="AlphaFoldDB" id="A0A1R3TEB7"/>
<dbReference type="RefSeq" id="WP_076931699.1">
    <property type="nucleotide sequence ID" value="NZ_LT605205.1"/>
</dbReference>
<gene>
    <name evidence="2" type="ORF">PSM36_3185</name>
</gene>
<reference evidence="2 3" key="1">
    <citation type="submission" date="2016-08" db="EMBL/GenBank/DDBJ databases">
        <authorList>
            <person name="Seilhamer J.J."/>
        </authorList>
    </citation>
    <scope>NUCLEOTIDE SEQUENCE [LARGE SCALE GENOMIC DNA]</scope>
    <source>
        <strain evidence="2">M3/6</strain>
    </source>
</reference>
<dbReference type="SUPFAM" id="SSF55729">
    <property type="entry name" value="Acyl-CoA N-acyltransferases (Nat)"/>
    <property type="match status" value="1"/>
</dbReference>
<dbReference type="Proteomes" id="UP000187464">
    <property type="component" value="Chromosome I"/>
</dbReference>
<evidence type="ECO:0000313" key="3">
    <source>
        <dbReference type="Proteomes" id="UP000187464"/>
    </source>
</evidence>
<dbReference type="InterPro" id="IPR000182">
    <property type="entry name" value="GNAT_dom"/>
</dbReference>
<proteinExistence type="predicted"/>
<dbReference type="PANTHER" id="PTHR43328">
    <property type="entry name" value="ACETYLTRANSFERASE-RELATED"/>
    <property type="match status" value="1"/>
</dbReference>